<protein>
    <submittedName>
        <fullName evidence="1">Uncharacterized protein</fullName>
    </submittedName>
</protein>
<proteinExistence type="predicted"/>
<comment type="caution">
    <text evidence="1">The sequence shown here is derived from an EMBL/GenBank/DDBJ whole genome shotgun (WGS) entry which is preliminary data.</text>
</comment>
<name>A0A3M7SY39_BRAPC</name>
<dbReference type="AlphaFoldDB" id="A0A3M7SY39"/>
<organism evidence="1 2">
    <name type="scientific">Brachionus plicatilis</name>
    <name type="common">Marine rotifer</name>
    <name type="synonym">Brachionus muelleri</name>
    <dbReference type="NCBI Taxonomy" id="10195"/>
    <lineage>
        <taxon>Eukaryota</taxon>
        <taxon>Metazoa</taxon>
        <taxon>Spiralia</taxon>
        <taxon>Gnathifera</taxon>
        <taxon>Rotifera</taxon>
        <taxon>Eurotatoria</taxon>
        <taxon>Monogononta</taxon>
        <taxon>Pseudotrocha</taxon>
        <taxon>Ploima</taxon>
        <taxon>Brachionidae</taxon>
        <taxon>Brachionus</taxon>
    </lineage>
</organism>
<reference evidence="1 2" key="1">
    <citation type="journal article" date="2018" name="Sci. Rep.">
        <title>Genomic signatures of local adaptation to the degree of environmental predictability in rotifers.</title>
        <authorList>
            <person name="Franch-Gras L."/>
            <person name="Hahn C."/>
            <person name="Garcia-Roger E.M."/>
            <person name="Carmona M.J."/>
            <person name="Serra M."/>
            <person name="Gomez A."/>
        </authorList>
    </citation>
    <scope>NUCLEOTIDE SEQUENCE [LARGE SCALE GENOMIC DNA]</scope>
    <source>
        <strain evidence="1">HYR1</strain>
    </source>
</reference>
<sequence>MAQSCPDISLSQLTNLMMHNIGRGIAFKKPQLGRFWELERQSWTSSTLFKINIHCAHLYVYFFQLLISTRCVATDSTLFSYCLLLSPMPPLYL</sequence>
<evidence type="ECO:0000313" key="1">
    <source>
        <dbReference type="EMBL" id="RNA40646.1"/>
    </source>
</evidence>
<gene>
    <name evidence="1" type="ORF">BpHYR1_019807</name>
</gene>
<keyword evidence="2" id="KW-1185">Reference proteome</keyword>
<accession>A0A3M7SY39</accession>
<dbReference type="EMBL" id="REGN01000616">
    <property type="protein sequence ID" value="RNA40646.1"/>
    <property type="molecule type" value="Genomic_DNA"/>
</dbReference>
<dbReference type="Proteomes" id="UP000276133">
    <property type="component" value="Unassembled WGS sequence"/>
</dbReference>
<evidence type="ECO:0000313" key="2">
    <source>
        <dbReference type="Proteomes" id="UP000276133"/>
    </source>
</evidence>